<accession>A0AAN8XSK6</accession>
<keyword evidence="2" id="KW-0812">Transmembrane</keyword>
<gene>
    <name evidence="3" type="ORF">SK128_001577</name>
</gene>
<proteinExistence type="predicted"/>
<sequence>MAETRTVYVYNTTYANGQVIRTARMVVGARIALAFMFSGISFLIIGIIMTGVMSDVDSNMNVGGIANLVIGGVLVGASVITMAIVCCQRKAQQENCHTSTYNPPLPGSYPAQTSVYPSPHGIHSSQTIAYPQPLHVNTLPSYSTPYARDQVNAYSAASFPNSSHKYLAAGTSETFNNIKDDNPKLTEVGFPRDPSDNPPPYSP</sequence>
<evidence type="ECO:0000313" key="3">
    <source>
        <dbReference type="EMBL" id="KAK7084989.1"/>
    </source>
</evidence>
<feature type="region of interest" description="Disordered" evidence="1">
    <location>
        <begin position="174"/>
        <end position="203"/>
    </location>
</feature>
<comment type="caution">
    <text evidence="3">The sequence shown here is derived from an EMBL/GenBank/DDBJ whole genome shotgun (WGS) entry which is preliminary data.</text>
</comment>
<dbReference type="EMBL" id="JAXCGZ010001928">
    <property type="protein sequence ID" value="KAK7084989.1"/>
    <property type="molecule type" value="Genomic_DNA"/>
</dbReference>
<keyword evidence="2" id="KW-1133">Transmembrane helix</keyword>
<keyword evidence="4" id="KW-1185">Reference proteome</keyword>
<keyword evidence="2" id="KW-0472">Membrane</keyword>
<dbReference type="Proteomes" id="UP001381693">
    <property type="component" value="Unassembled WGS sequence"/>
</dbReference>
<evidence type="ECO:0000256" key="2">
    <source>
        <dbReference type="SAM" id="Phobius"/>
    </source>
</evidence>
<organism evidence="3 4">
    <name type="scientific">Halocaridina rubra</name>
    <name type="common">Hawaiian red shrimp</name>
    <dbReference type="NCBI Taxonomy" id="373956"/>
    <lineage>
        <taxon>Eukaryota</taxon>
        <taxon>Metazoa</taxon>
        <taxon>Ecdysozoa</taxon>
        <taxon>Arthropoda</taxon>
        <taxon>Crustacea</taxon>
        <taxon>Multicrustacea</taxon>
        <taxon>Malacostraca</taxon>
        <taxon>Eumalacostraca</taxon>
        <taxon>Eucarida</taxon>
        <taxon>Decapoda</taxon>
        <taxon>Pleocyemata</taxon>
        <taxon>Caridea</taxon>
        <taxon>Atyoidea</taxon>
        <taxon>Atyidae</taxon>
        <taxon>Halocaridina</taxon>
    </lineage>
</organism>
<feature type="transmembrane region" description="Helical" evidence="2">
    <location>
        <begin position="31"/>
        <end position="53"/>
    </location>
</feature>
<reference evidence="3 4" key="1">
    <citation type="submission" date="2023-11" db="EMBL/GenBank/DDBJ databases">
        <title>Halocaridina rubra genome assembly.</title>
        <authorList>
            <person name="Smith C."/>
        </authorList>
    </citation>
    <scope>NUCLEOTIDE SEQUENCE [LARGE SCALE GENOMIC DNA]</scope>
    <source>
        <strain evidence="3">EP-1</strain>
        <tissue evidence="3">Whole</tissue>
    </source>
</reference>
<dbReference type="AlphaFoldDB" id="A0AAN8XSK6"/>
<evidence type="ECO:0000256" key="1">
    <source>
        <dbReference type="SAM" id="MobiDB-lite"/>
    </source>
</evidence>
<protein>
    <submittedName>
        <fullName evidence="3">Uncharacterized protein</fullName>
    </submittedName>
</protein>
<name>A0AAN8XSK6_HALRR</name>
<evidence type="ECO:0000313" key="4">
    <source>
        <dbReference type="Proteomes" id="UP001381693"/>
    </source>
</evidence>
<feature type="transmembrane region" description="Helical" evidence="2">
    <location>
        <begin position="65"/>
        <end position="85"/>
    </location>
</feature>